<evidence type="ECO:0000313" key="2">
    <source>
        <dbReference type="EMBL" id="MBS2211738.1"/>
    </source>
</evidence>
<dbReference type="SUPFAM" id="SSF53448">
    <property type="entry name" value="Nucleotide-diphospho-sugar transferases"/>
    <property type="match status" value="1"/>
</dbReference>
<name>A0ABS5K9Q8_9BACT</name>
<proteinExistence type="predicted"/>
<sequence length="507" mass="57040">MFTKNDLEQINKKGIDIKLIEQQLEHFKNGFAFAQLRKAATIDDGIIQASAKDHERYINLYNKALNDGLKTIKFVPASGAATRMFKALFEFLNANEEQKDVMMQQAPYDAFFAHIRQFAFIDDLEKALQKRIDTKHIDTKLATQVVEHLLLGKGLNYGSLPKGLLKFHMGTESALTPLEEHLKEAAQYAKVNDKAKTHFTISPEHEELFKQQLDAGKEQIEAQFSVKFDVSFSFQKPSTDTIAVNPDNTPFRNDDGQLLFRPGGHGALIENLNDLQEELVFIKNIDNVVPEHLQSDTVAYKQVLAGIVLDKQAQISDILKGLDQSSDEATDAGVDFLVNDLQMERSAIEQLSNDEKRSLLLDKLNRPIRVCGMVKNEGEPGGGPFWVKQKDDSINLQIVEGAQIDPNNAEQQAILKASTHFNPVDLVCYTKDYKGQKFDLTKFVDPETGFISEKTQNGNALKALELPGLWNGAMAHWLTFFVEVPISTFNPVKTVMDLLRPQHQPEK</sequence>
<protein>
    <submittedName>
        <fullName evidence="2">DUF4301 family protein</fullName>
    </submittedName>
</protein>
<evidence type="ECO:0000313" key="3">
    <source>
        <dbReference type="Proteomes" id="UP000721861"/>
    </source>
</evidence>
<comment type="caution">
    <text evidence="2">The sequence shown here is derived from an EMBL/GenBank/DDBJ whole genome shotgun (WGS) entry which is preliminary data.</text>
</comment>
<reference evidence="2 3" key="1">
    <citation type="journal article" date="2014" name="Int. J. Syst. Evol. Microbiol.">
        <title>Carboxylicivirga gen. nov. in the family Marinilabiliaceae with two novel species, Carboxylicivirga mesophila sp. nov. and Carboxylicivirga taeanensis sp. nov., and reclassification of Cytophaga fermentans as Saccharicrinis fermentans gen. nov., comb. nov.</title>
        <authorList>
            <person name="Yang S.H."/>
            <person name="Seo H.S."/>
            <person name="Woo J.H."/>
            <person name="Oh H.M."/>
            <person name="Jang H."/>
            <person name="Lee J.H."/>
            <person name="Kim S.J."/>
            <person name="Kwon K.K."/>
        </authorList>
    </citation>
    <scope>NUCLEOTIDE SEQUENCE [LARGE SCALE GENOMIC DNA]</scope>
    <source>
        <strain evidence="2 3">JCM 18290</strain>
    </source>
</reference>
<organism evidence="2 3">
    <name type="scientific">Carboxylicivirga mesophila</name>
    <dbReference type="NCBI Taxonomy" id="1166478"/>
    <lineage>
        <taxon>Bacteria</taxon>
        <taxon>Pseudomonadati</taxon>
        <taxon>Bacteroidota</taxon>
        <taxon>Bacteroidia</taxon>
        <taxon>Marinilabiliales</taxon>
        <taxon>Marinilabiliaceae</taxon>
        <taxon>Carboxylicivirga</taxon>
    </lineage>
</organism>
<dbReference type="InterPro" id="IPR025393">
    <property type="entry name" value="DUF4301"/>
</dbReference>
<feature type="domain" description="DUF4301" evidence="1">
    <location>
        <begin position="3"/>
        <end position="504"/>
    </location>
</feature>
<dbReference type="Proteomes" id="UP000721861">
    <property type="component" value="Unassembled WGS sequence"/>
</dbReference>
<dbReference type="RefSeq" id="WP_212227992.1">
    <property type="nucleotide sequence ID" value="NZ_JAGUCN010000010.1"/>
</dbReference>
<accession>A0ABS5K9Q8</accession>
<dbReference type="InterPro" id="IPR029044">
    <property type="entry name" value="Nucleotide-diphossugar_trans"/>
</dbReference>
<dbReference type="Pfam" id="PF14134">
    <property type="entry name" value="DUF4301"/>
    <property type="match status" value="1"/>
</dbReference>
<evidence type="ECO:0000259" key="1">
    <source>
        <dbReference type="Pfam" id="PF14134"/>
    </source>
</evidence>
<gene>
    <name evidence="2" type="ORF">KEM09_10005</name>
</gene>
<keyword evidence="3" id="KW-1185">Reference proteome</keyword>
<dbReference type="EMBL" id="JAGUCN010000010">
    <property type="protein sequence ID" value="MBS2211738.1"/>
    <property type="molecule type" value="Genomic_DNA"/>
</dbReference>